<feature type="domain" description="Cpl-7 lysozyme C-terminal" evidence="3">
    <location>
        <begin position="326"/>
        <end position="367"/>
    </location>
</feature>
<dbReference type="InterPro" id="IPR017853">
    <property type="entry name" value="GH"/>
</dbReference>
<protein>
    <submittedName>
        <fullName evidence="4">GH25 family lysozyme</fullName>
    </submittedName>
</protein>
<organism evidence="4 5">
    <name type="scientific">Anaerococcus groningensis</name>
    <dbReference type="NCBI Taxonomy" id="3115616"/>
    <lineage>
        <taxon>Bacteria</taxon>
        <taxon>Bacillati</taxon>
        <taxon>Bacillota</taxon>
        <taxon>Tissierellia</taxon>
        <taxon>Tissierellales</taxon>
        <taxon>Peptoniphilaceae</taxon>
        <taxon>Anaerococcus</taxon>
    </lineage>
</organism>
<accession>A0ABW9MYR6</accession>
<keyword evidence="2" id="KW-0732">Signal</keyword>
<dbReference type="SMART" id="SM01095">
    <property type="entry name" value="Cpl-7"/>
    <property type="match status" value="1"/>
</dbReference>
<sequence length="369" mass="42200">MASLKIKWAGLGLAFTIVFPSVAYASDVIKYDDTNLDQVFIDNNIPYDKDAVEKRKADYLADPNNTIAPNYEVEEVIISEEVIVDDNGDIEKIITKETHLEDTNPAPIYSKTPVYKKVVDISEHQDPNKIDYNKFASDIDGAILRTSITDAKTLNIRKDYNVERHYNELNKRNVPIGFYHYSRAINAAEALLEADYVYDIIKDKNVSLPVYIDIEDDKRQTKASKGEISSAAEAFVKSMQARGYVAGIYSYPWFAKNYLTRDVRNKYEFWIADYDSKDFTAYNQSDFDSWQYSHTGRINGYGGNIDMNVVYKDYPYIIKGVSKKPMNILVDEILAGKWGVGSDRQRRLTYAGYNYNIIQNAVNQRLANA</sequence>
<comment type="caution">
    <text evidence="4">The sequence shown here is derived from an EMBL/GenBank/DDBJ whole genome shotgun (WGS) entry which is preliminary data.</text>
</comment>
<evidence type="ECO:0000256" key="2">
    <source>
        <dbReference type="SAM" id="SignalP"/>
    </source>
</evidence>
<evidence type="ECO:0000259" key="3">
    <source>
        <dbReference type="SMART" id="SM01095"/>
    </source>
</evidence>
<dbReference type="PANTHER" id="PTHR34135:SF2">
    <property type="entry name" value="LYSOZYME"/>
    <property type="match status" value="1"/>
</dbReference>
<dbReference type="Pfam" id="PF01183">
    <property type="entry name" value="Glyco_hydro_25"/>
    <property type="match status" value="1"/>
</dbReference>
<dbReference type="SUPFAM" id="SSF51445">
    <property type="entry name" value="(Trans)glycosidases"/>
    <property type="match status" value="1"/>
</dbReference>
<dbReference type="PROSITE" id="PS51904">
    <property type="entry name" value="GLYCOSYL_HYDROL_F25_2"/>
    <property type="match status" value="1"/>
</dbReference>
<dbReference type="RefSeq" id="WP_410023555.1">
    <property type="nucleotide sequence ID" value="NZ_JBGMEG010000001.1"/>
</dbReference>
<dbReference type="InterPro" id="IPR013168">
    <property type="entry name" value="Cpl_7_lyso_C"/>
</dbReference>
<evidence type="ECO:0000256" key="1">
    <source>
        <dbReference type="ARBA" id="ARBA00010646"/>
    </source>
</evidence>
<gene>
    <name evidence="4" type="ORF">AB9Q04_01150</name>
</gene>
<proteinExistence type="inferred from homology"/>
<name>A0ABW9MYR6_9FIRM</name>
<keyword evidence="5" id="KW-1185">Reference proteome</keyword>
<evidence type="ECO:0000313" key="5">
    <source>
        <dbReference type="Proteomes" id="UP001637993"/>
    </source>
</evidence>
<feature type="signal peptide" evidence="2">
    <location>
        <begin position="1"/>
        <end position="25"/>
    </location>
</feature>
<dbReference type="Proteomes" id="UP001637993">
    <property type="component" value="Unassembled WGS sequence"/>
</dbReference>
<feature type="chain" id="PRO_5046284500" evidence="2">
    <location>
        <begin position="26"/>
        <end position="369"/>
    </location>
</feature>
<dbReference type="PANTHER" id="PTHR34135">
    <property type="entry name" value="LYSOZYME"/>
    <property type="match status" value="1"/>
</dbReference>
<dbReference type="Gene3D" id="3.20.20.80">
    <property type="entry name" value="Glycosidases"/>
    <property type="match status" value="1"/>
</dbReference>
<dbReference type="Pfam" id="PF08230">
    <property type="entry name" value="CW_7"/>
    <property type="match status" value="1"/>
</dbReference>
<dbReference type="InterPro" id="IPR002053">
    <property type="entry name" value="Glyco_hydro_25"/>
</dbReference>
<dbReference type="EMBL" id="JBGMEG010000001">
    <property type="protein sequence ID" value="MFO3716954.1"/>
    <property type="molecule type" value="Genomic_DNA"/>
</dbReference>
<reference evidence="4 5" key="1">
    <citation type="journal article" date="2025" name="Anaerobe">
        <title>Description of Anaerococcus kampingiae sp. nov., Anaerococcus groningensis sp. nov., Anaerococcus martiniensis sp. nov., and Anaerococcus cruorum sp. nov., isolated from human clinical specimens.</title>
        <authorList>
            <person name="Boiten K.E."/>
            <person name="Meijer J."/>
            <person name="van Wezel E.M."/>
            <person name="Veloo A.C.M."/>
        </authorList>
    </citation>
    <scope>NUCLEOTIDE SEQUENCE [LARGE SCALE GENOMIC DNA]</scope>
    <source>
        <strain evidence="4 5">ENR1011</strain>
    </source>
</reference>
<comment type="similarity">
    <text evidence="1">Belongs to the glycosyl hydrolase 25 family.</text>
</comment>
<evidence type="ECO:0000313" key="4">
    <source>
        <dbReference type="EMBL" id="MFO3716954.1"/>
    </source>
</evidence>